<comment type="similarity">
    <text evidence="1">Belongs to the TTC38 family.</text>
</comment>
<accession>A0AA36D680</accession>
<evidence type="ECO:0000313" key="6">
    <source>
        <dbReference type="Proteomes" id="UP001177023"/>
    </source>
</evidence>
<dbReference type="InterPro" id="IPR011990">
    <property type="entry name" value="TPR-like_helical_dom_sf"/>
</dbReference>
<dbReference type="CDD" id="cd05804">
    <property type="entry name" value="StaR_like"/>
    <property type="match status" value="1"/>
</dbReference>
<comment type="caution">
    <text evidence="5">The sequence shown here is derived from an EMBL/GenBank/DDBJ whole genome shotgun (WGS) entry which is preliminary data.</text>
</comment>
<proteinExistence type="inferred from homology"/>
<dbReference type="Proteomes" id="UP001177023">
    <property type="component" value="Unassembled WGS sequence"/>
</dbReference>
<organism evidence="5 6">
    <name type="scientific">Mesorhabditis spiculigera</name>
    <dbReference type="NCBI Taxonomy" id="96644"/>
    <lineage>
        <taxon>Eukaryota</taxon>
        <taxon>Metazoa</taxon>
        <taxon>Ecdysozoa</taxon>
        <taxon>Nematoda</taxon>
        <taxon>Chromadorea</taxon>
        <taxon>Rhabditida</taxon>
        <taxon>Rhabditina</taxon>
        <taxon>Rhabditomorpha</taxon>
        <taxon>Rhabditoidea</taxon>
        <taxon>Rhabditidae</taxon>
        <taxon>Mesorhabditinae</taxon>
        <taxon>Mesorhabditis</taxon>
    </lineage>
</organism>
<dbReference type="PANTHER" id="PTHR16263:SF4">
    <property type="entry name" value="TETRATRICOPEPTIDE REPEAT PROTEIN 38"/>
    <property type="match status" value="1"/>
</dbReference>
<gene>
    <name evidence="5" type="ORF">MSPICULIGERA_LOCUS19645</name>
</gene>
<dbReference type="EMBL" id="CATQJA010002663">
    <property type="protein sequence ID" value="CAJ0581486.1"/>
    <property type="molecule type" value="Genomic_DNA"/>
</dbReference>
<keyword evidence="4" id="KW-0802">TPR repeat</keyword>
<evidence type="ECO:0000313" key="5">
    <source>
        <dbReference type="EMBL" id="CAJ0581486.1"/>
    </source>
</evidence>
<name>A0AA36D680_9BILA</name>
<dbReference type="PANTHER" id="PTHR16263">
    <property type="entry name" value="TETRATRICOPEPTIDE REPEAT PROTEIN 38"/>
    <property type="match status" value="1"/>
</dbReference>
<dbReference type="SUPFAM" id="SSF48452">
    <property type="entry name" value="TPR-like"/>
    <property type="match status" value="1"/>
</dbReference>
<evidence type="ECO:0000256" key="4">
    <source>
        <dbReference type="ARBA" id="ARBA00022803"/>
    </source>
</evidence>
<evidence type="ECO:0000256" key="1">
    <source>
        <dbReference type="ARBA" id="ARBA00005857"/>
    </source>
</evidence>
<dbReference type="Gene3D" id="1.25.40.10">
    <property type="entry name" value="Tetratricopeptide repeat domain"/>
    <property type="match status" value="1"/>
</dbReference>
<keyword evidence="3" id="KW-0677">Repeat</keyword>
<dbReference type="InterPro" id="IPR033891">
    <property type="entry name" value="TTC38"/>
</dbReference>
<reference evidence="5" key="1">
    <citation type="submission" date="2023-06" db="EMBL/GenBank/DDBJ databases">
        <authorList>
            <person name="Delattre M."/>
        </authorList>
    </citation>
    <scope>NUCLEOTIDE SEQUENCE</scope>
    <source>
        <strain evidence="5">AF72</strain>
    </source>
</reference>
<evidence type="ECO:0000256" key="2">
    <source>
        <dbReference type="ARBA" id="ARBA00019992"/>
    </source>
</evidence>
<dbReference type="AlphaFoldDB" id="A0AA36D680"/>
<sequence>MGEWCGHNLRDIAGWKASGLSMTTTSDECAKMFDASLRQLISWIRCEQLGGIDETMTRMLLADPLALIPRAFAVALKTLATSHSYRIDKEYQEEVETLLSDAKAHPTASEREKQHCYAACLYATGHKARACVIWEEILREHPNDMMAAKFAHDAYFFMGESEQKRDSIARIIDKVPLEEPCASYLHGMYAFGLEECGEYKKAEEHAITGLSLQRQDCWATHARAHCMEMNGRTREGREFLENTVADWEPCYMLATHNYWHNALYYYEDGDYGSALTIFDEKIAPRQAASHGLLDYVDAASLLMRLELEGVNVGEERWKTLFSPDKHVGDHVILFNDVHFCPALIKSEKDSIEKKLHASLARYISDQPLGIYGDNQVISHDVAPLLYEGMRSYAKKEWENSAKLIAKCHSQIKRIGGSTAQRDVFTQVLLNSCLNTKKKPYLDLGLEFLNRRDQYKFNSGISQRMRPKFEKGLLESKSSSFKLF</sequence>
<keyword evidence="6" id="KW-1185">Reference proteome</keyword>
<protein>
    <recommendedName>
        <fullName evidence="2">Tetratricopeptide repeat protein 38</fullName>
    </recommendedName>
</protein>
<evidence type="ECO:0000256" key="3">
    <source>
        <dbReference type="ARBA" id="ARBA00022737"/>
    </source>
</evidence>
<feature type="non-terminal residue" evidence="5">
    <location>
        <position position="1"/>
    </location>
</feature>